<dbReference type="InterPro" id="IPR009006">
    <property type="entry name" value="Ala_racemase/Decarboxylase_C"/>
</dbReference>
<dbReference type="GO" id="GO:0006522">
    <property type="term" value="P:alanine metabolic process"/>
    <property type="evidence" value="ECO:0007669"/>
    <property type="project" value="InterPro"/>
</dbReference>
<dbReference type="OrthoDB" id="9813814at2"/>
<dbReference type="EMBL" id="VNHO01000008">
    <property type="protein sequence ID" value="TYP56717.1"/>
    <property type="molecule type" value="Genomic_DNA"/>
</dbReference>
<dbReference type="Gene3D" id="3.20.20.10">
    <property type="entry name" value="Alanine racemase"/>
    <property type="match status" value="1"/>
</dbReference>
<dbReference type="PRINTS" id="PR00992">
    <property type="entry name" value="ALARACEMASE"/>
</dbReference>
<sequence length="390" mass="43728">MESYKKYMEVDLRALRRNYETIRREAGVPVMAVVKGDAYGHGAKEVALTLQEAGVKWFGVEFLEEAVELREAGIEGRVLCFTGPVTREDCEIFIEKDVTPTIYNLDRADLLNKTAARRGVSCRVHLKFDTGMGRFGFLYEDLDRVIDGLRSFSHLIYEGAYTHFAEAFAKRPDYTLYQLSVFQRILGRLEQSGINVAIRHAANSVAAMDFPEARLDMVRVGSALYGATMFKNPSVRLERVARLKVRIIDVKSLPRGSYIGYGRSYRTTGDMVIGILPVGYFEGLKVQRRNNTFTVVGLLRNIYHEIRDFLNPVPLVFMDGRPLRILGRIGLQLTAVDLTGTGAGVGDEVTVAIDPVYFKYGNRLYTESRDVQEGLPAELEKGIIESGGAK</sequence>
<dbReference type="SUPFAM" id="SSF50621">
    <property type="entry name" value="Alanine racemase C-terminal domain-like"/>
    <property type="match status" value="1"/>
</dbReference>
<reference evidence="6 7" key="1">
    <citation type="submission" date="2019-07" db="EMBL/GenBank/DDBJ databases">
        <title>Genomic Encyclopedia of Type Strains, Phase I: the one thousand microbial genomes (KMG-I) project.</title>
        <authorList>
            <person name="Kyrpides N."/>
        </authorList>
    </citation>
    <scope>NUCLEOTIDE SEQUENCE [LARGE SCALE GENOMIC DNA]</scope>
    <source>
        <strain evidence="6 7">DSM 16647</strain>
    </source>
</reference>
<dbReference type="InterPro" id="IPR001608">
    <property type="entry name" value="Ala_racemase_N"/>
</dbReference>
<evidence type="ECO:0000313" key="7">
    <source>
        <dbReference type="Proteomes" id="UP000322294"/>
    </source>
</evidence>
<dbReference type="FunFam" id="3.20.20.10:FF:000002">
    <property type="entry name" value="Alanine racemase"/>
    <property type="match status" value="1"/>
</dbReference>
<proteinExistence type="predicted"/>
<dbReference type="InterPro" id="IPR029066">
    <property type="entry name" value="PLP-binding_barrel"/>
</dbReference>
<evidence type="ECO:0000256" key="1">
    <source>
        <dbReference type="ARBA" id="ARBA00001933"/>
    </source>
</evidence>
<comment type="caution">
    <text evidence="6">The sequence shown here is derived from an EMBL/GenBank/DDBJ whole genome shotgun (WGS) entry which is preliminary data.</text>
</comment>
<gene>
    <name evidence="6" type="ORF">LZ11_00998</name>
</gene>
<dbReference type="Pfam" id="PF00842">
    <property type="entry name" value="Ala_racemase_C"/>
    <property type="match status" value="1"/>
</dbReference>
<dbReference type="InterPro" id="IPR011079">
    <property type="entry name" value="Ala_racemase_C"/>
</dbReference>
<dbReference type="RefSeq" id="WP_148866782.1">
    <property type="nucleotide sequence ID" value="NZ_VNHO01000008.1"/>
</dbReference>
<accession>A0A5S5AW11</accession>
<dbReference type="GO" id="GO:0008784">
    <property type="term" value="F:alanine racemase activity"/>
    <property type="evidence" value="ECO:0007669"/>
    <property type="project" value="InterPro"/>
</dbReference>
<feature type="modified residue" description="N6-(pyridoxal phosphate)lysine" evidence="4">
    <location>
        <position position="35"/>
    </location>
</feature>
<evidence type="ECO:0000313" key="6">
    <source>
        <dbReference type="EMBL" id="TYP56717.1"/>
    </source>
</evidence>
<dbReference type="Proteomes" id="UP000322294">
    <property type="component" value="Unassembled WGS sequence"/>
</dbReference>
<evidence type="ECO:0000256" key="2">
    <source>
        <dbReference type="ARBA" id="ARBA00022898"/>
    </source>
</evidence>
<dbReference type="AlphaFoldDB" id="A0A5S5AW11"/>
<protein>
    <submittedName>
        <fullName evidence="6">Alanine racemase</fullName>
    </submittedName>
</protein>
<keyword evidence="2 4" id="KW-0663">Pyridoxal phosphate</keyword>
<feature type="domain" description="Alanine racemase C-terminal" evidence="5">
    <location>
        <begin position="240"/>
        <end position="361"/>
    </location>
</feature>
<dbReference type="Gene3D" id="2.40.37.10">
    <property type="entry name" value="Lyase, Ornithine Decarboxylase, Chain A, domain 1"/>
    <property type="match status" value="1"/>
</dbReference>
<dbReference type="GO" id="GO:0005829">
    <property type="term" value="C:cytosol"/>
    <property type="evidence" value="ECO:0007669"/>
    <property type="project" value="TreeGrafter"/>
</dbReference>
<dbReference type="PANTHER" id="PTHR30511:SF0">
    <property type="entry name" value="ALANINE RACEMASE, CATABOLIC-RELATED"/>
    <property type="match status" value="1"/>
</dbReference>
<dbReference type="InterPro" id="IPR020622">
    <property type="entry name" value="Ala_racemase_pyridoxalP-BS"/>
</dbReference>
<dbReference type="PROSITE" id="PS00395">
    <property type="entry name" value="ALANINE_RACEMASE"/>
    <property type="match status" value="1"/>
</dbReference>
<dbReference type="GO" id="GO:0030170">
    <property type="term" value="F:pyridoxal phosphate binding"/>
    <property type="evidence" value="ECO:0007669"/>
    <property type="project" value="TreeGrafter"/>
</dbReference>
<dbReference type="SMART" id="SM01005">
    <property type="entry name" value="Ala_racemase_C"/>
    <property type="match status" value="1"/>
</dbReference>
<dbReference type="InterPro" id="IPR000821">
    <property type="entry name" value="Ala_racemase"/>
</dbReference>
<evidence type="ECO:0000256" key="4">
    <source>
        <dbReference type="PIRSR" id="PIRSR600821-50"/>
    </source>
</evidence>
<keyword evidence="3" id="KW-0413">Isomerase</keyword>
<comment type="cofactor">
    <cofactor evidence="1 4">
        <name>pyridoxal 5'-phosphate</name>
        <dbReference type="ChEBI" id="CHEBI:597326"/>
    </cofactor>
</comment>
<dbReference type="SUPFAM" id="SSF51419">
    <property type="entry name" value="PLP-binding barrel"/>
    <property type="match status" value="1"/>
</dbReference>
<evidence type="ECO:0000256" key="3">
    <source>
        <dbReference type="ARBA" id="ARBA00023235"/>
    </source>
</evidence>
<dbReference type="CDD" id="cd00430">
    <property type="entry name" value="PLPDE_III_AR"/>
    <property type="match status" value="1"/>
</dbReference>
<evidence type="ECO:0000259" key="5">
    <source>
        <dbReference type="SMART" id="SM01005"/>
    </source>
</evidence>
<dbReference type="PANTHER" id="PTHR30511">
    <property type="entry name" value="ALANINE RACEMASE"/>
    <property type="match status" value="1"/>
</dbReference>
<dbReference type="NCBIfam" id="TIGR00492">
    <property type="entry name" value="alr"/>
    <property type="match status" value="1"/>
</dbReference>
<dbReference type="Pfam" id="PF01168">
    <property type="entry name" value="Ala_racemase_N"/>
    <property type="match status" value="1"/>
</dbReference>
<organism evidence="6 7">
    <name type="scientific">Thermosediminibacter litoriperuensis</name>
    <dbReference type="NCBI Taxonomy" id="291989"/>
    <lineage>
        <taxon>Bacteria</taxon>
        <taxon>Bacillati</taxon>
        <taxon>Bacillota</taxon>
        <taxon>Clostridia</taxon>
        <taxon>Thermosediminibacterales</taxon>
        <taxon>Thermosediminibacteraceae</taxon>
        <taxon>Thermosediminibacter</taxon>
    </lineage>
</organism>
<name>A0A5S5AW11_9FIRM</name>
<keyword evidence="7" id="KW-1185">Reference proteome</keyword>